<comment type="subcellular location">
    <subcellularLocation>
        <location evidence="1">Periplasm</location>
    </subcellularLocation>
</comment>
<accession>M7P407</accession>
<comment type="caution">
    <text evidence="10">The sequence shown here is derived from an EMBL/GenBank/DDBJ whole genome shotgun (WGS) entry which is preliminary data.</text>
</comment>
<dbReference type="OrthoDB" id="9757546at2"/>
<comment type="cofactor">
    <cofactor evidence="7">
        <name>Cu cation</name>
        <dbReference type="ChEBI" id="CHEBI:23378"/>
    </cofactor>
    <text evidence="7">Binds 1 copper ion per subunit.</text>
</comment>
<feature type="signal peptide" evidence="8">
    <location>
        <begin position="1"/>
        <end position="23"/>
    </location>
</feature>
<organism evidence="10 11">
    <name type="scientific">Methylophaga lonarensis MPL</name>
    <dbReference type="NCBI Taxonomy" id="1286106"/>
    <lineage>
        <taxon>Bacteria</taxon>
        <taxon>Pseudomonadati</taxon>
        <taxon>Pseudomonadota</taxon>
        <taxon>Gammaproteobacteria</taxon>
        <taxon>Thiotrichales</taxon>
        <taxon>Piscirickettsiaceae</taxon>
        <taxon>Methylophaga</taxon>
    </lineage>
</organism>
<dbReference type="RefSeq" id="WP_009725247.1">
    <property type="nucleotide sequence ID" value="NZ_APHR01000004.1"/>
</dbReference>
<reference evidence="10 11" key="1">
    <citation type="journal article" date="2013" name="Genome Announc.">
        <title>Draft Genome Sequence of Methylophaga lonarensis MPLT, a Haloalkaliphilic (Non-Methane-Utilizing) Methylotroph.</title>
        <authorList>
            <person name="Shetty S.A."/>
            <person name="Marathe N.P."/>
            <person name="Munot H."/>
            <person name="Antony C.P."/>
            <person name="Dhotre D.P."/>
            <person name="Murrell J.C."/>
            <person name="Shouche Y.S."/>
        </authorList>
    </citation>
    <scope>NUCLEOTIDE SEQUENCE [LARGE SCALE GENOMIC DNA]</scope>
    <source>
        <strain evidence="10 11">MPL</strain>
    </source>
</reference>
<keyword evidence="3 7" id="KW-0479">Metal-binding</keyword>
<keyword evidence="8" id="KW-0732">Signal</keyword>
<sequence length="141" mass="15256">MKIWKQTLLASAFAMMGSLSIMASETHVVHANMMDFDPVVVKINPGDSVQWTNMSTHNVEMMEGLIPEGQEAFTSPMSQNFSHTFEQEGIYIYQCTPHIGAGMGGAVIVGEPTNLQVIKDAGVRGGLGRVVRQAIAAAEEM</sequence>
<evidence type="ECO:0000313" key="10">
    <source>
        <dbReference type="EMBL" id="EMR14241.1"/>
    </source>
</evidence>
<dbReference type="GO" id="GO:0009055">
    <property type="term" value="F:electron transfer activity"/>
    <property type="evidence" value="ECO:0007669"/>
    <property type="project" value="InterPro"/>
</dbReference>
<feature type="binding site" evidence="7">
    <location>
        <position position="103"/>
    </location>
    <ligand>
        <name>Cu cation</name>
        <dbReference type="ChEBI" id="CHEBI:23378"/>
    </ligand>
</feature>
<dbReference type="PRINTS" id="PR00155">
    <property type="entry name" value="AMICYANIN"/>
</dbReference>
<evidence type="ECO:0000256" key="3">
    <source>
        <dbReference type="ARBA" id="ARBA00022723"/>
    </source>
</evidence>
<name>M7P407_9GAMM</name>
<dbReference type="GO" id="GO:0005507">
    <property type="term" value="F:copper ion binding"/>
    <property type="evidence" value="ECO:0007669"/>
    <property type="project" value="InterPro"/>
</dbReference>
<evidence type="ECO:0000313" key="11">
    <source>
        <dbReference type="Proteomes" id="UP000012019"/>
    </source>
</evidence>
<dbReference type="GO" id="GO:0042597">
    <property type="term" value="C:periplasmic space"/>
    <property type="evidence" value="ECO:0007669"/>
    <property type="project" value="UniProtKB-SubCell"/>
</dbReference>
<keyword evidence="5" id="KW-0249">Electron transport</keyword>
<keyword evidence="11" id="KW-1185">Reference proteome</keyword>
<dbReference type="PROSITE" id="PS00196">
    <property type="entry name" value="COPPER_BLUE"/>
    <property type="match status" value="1"/>
</dbReference>
<evidence type="ECO:0000256" key="4">
    <source>
        <dbReference type="ARBA" id="ARBA00022764"/>
    </source>
</evidence>
<gene>
    <name evidence="10" type="ORF">MPL1_00907</name>
</gene>
<evidence type="ECO:0000256" key="8">
    <source>
        <dbReference type="SAM" id="SignalP"/>
    </source>
</evidence>
<feature type="binding site" evidence="7">
    <location>
        <position position="95"/>
    </location>
    <ligand>
        <name>Cu cation</name>
        <dbReference type="ChEBI" id="CHEBI:23378"/>
    </ligand>
</feature>
<keyword evidence="6 7" id="KW-0186">Copper</keyword>
<dbReference type="InterPro" id="IPR000923">
    <property type="entry name" value="BlueCu_1"/>
</dbReference>
<evidence type="ECO:0000256" key="1">
    <source>
        <dbReference type="ARBA" id="ARBA00004418"/>
    </source>
</evidence>
<evidence type="ECO:0000256" key="5">
    <source>
        <dbReference type="ARBA" id="ARBA00022982"/>
    </source>
</evidence>
<dbReference type="STRING" id="1286106.MPL1_00907"/>
<evidence type="ECO:0000259" key="9">
    <source>
        <dbReference type="Pfam" id="PF00127"/>
    </source>
</evidence>
<dbReference type="AlphaFoldDB" id="M7P407"/>
<dbReference type="PATRIC" id="fig|1286106.3.peg.181"/>
<protein>
    <submittedName>
        <fullName evidence="10">Pseudoazurin</fullName>
    </submittedName>
</protein>
<dbReference type="InterPro" id="IPR028871">
    <property type="entry name" value="BlueCu_1_BS"/>
</dbReference>
<feature type="chain" id="PRO_5004082624" evidence="8">
    <location>
        <begin position="24"/>
        <end position="141"/>
    </location>
</feature>
<evidence type="ECO:0000256" key="2">
    <source>
        <dbReference type="ARBA" id="ARBA00022448"/>
    </source>
</evidence>
<feature type="binding site" evidence="7">
    <location>
        <position position="98"/>
    </location>
    <ligand>
        <name>Cu cation</name>
        <dbReference type="ChEBI" id="CHEBI:23378"/>
    </ligand>
</feature>
<feature type="binding site" evidence="7">
    <location>
        <position position="57"/>
    </location>
    <ligand>
        <name>Cu cation</name>
        <dbReference type="ChEBI" id="CHEBI:23378"/>
    </ligand>
</feature>
<keyword evidence="2" id="KW-0813">Transport</keyword>
<feature type="domain" description="Blue (type 1) copper" evidence="9">
    <location>
        <begin position="29"/>
        <end position="109"/>
    </location>
</feature>
<dbReference type="EMBL" id="APHR01000004">
    <property type="protein sequence ID" value="EMR14241.1"/>
    <property type="molecule type" value="Genomic_DNA"/>
</dbReference>
<dbReference type="eggNOG" id="COG3794">
    <property type="taxonomic scope" value="Bacteria"/>
</dbReference>
<evidence type="ECO:0000256" key="7">
    <source>
        <dbReference type="PIRSR" id="PIRSR602386-1"/>
    </source>
</evidence>
<evidence type="ECO:0000256" key="6">
    <source>
        <dbReference type="ARBA" id="ARBA00023008"/>
    </source>
</evidence>
<dbReference type="SUPFAM" id="SSF49503">
    <property type="entry name" value="Cupredoxins"/>
    <property type="match status" value="1"/>
</dbReference>
<keyword evidence="4" id="KW-0574">Periplasm</keyword>
<proteinExistence type="predicted"/>
<dbReference type="Proteomes" id="UP000012019">
    <property type="component" value="Unassembled WGS sequence"/>
</dbReference>
<dbReference type="InterPro" id="IPR008972">
    <property type="entry name" value="Cupredoxin"/>
</dbReference>
<dbReference type="Pfam" id="PF00127">
    <property type="entry name" value="Copper-bind"/>
    <property type="match status" value="1"/>
</dbReference>
<dbReference type="InterPro" id="IPR002386">
    <property type="entry name" value="Amicyanin/Pseudoazurin"/>
</dbReference>
<dbReference type="Gene3D" id="2.60.40.420">
    <property type="entry name" value="Cupredoxins - blue copper proteins"/>
    <property type="match status" value="1"/>
</dbReference>